<dbReference type="GO" id="GO:0009523">
    <property type="term" value="C:photosystem II"/>
    <property type="evidence" value="ECO:0007669"/>
    <property type="project" value="UniProtKB-KW"/>
</dbReference>
<evidence type="ECO:0000313" key="4">
    <source>
        <dbReference type="EMBL" id="PXA66444.1"/>
    </source>
</evidence>
<dbReference type="EMBL" id="QHLZ01000003">
    <property type="protein sequence ID" value="PXA66444.1"/>
    <property type="molecule type" value="Genomic_DNA"/>
</dbReference>
<keyword evidence="2" id="KW-0604">Photosystem II</keyword>
<dbReference type="GO" id="GO:0015979">
    <property type="term" value="P:photosynthesis"/>
    <property type="evidence" value="ECO:0007669"/>
    <property type="project" value="UniProtKB-KW"/>
</dbReference>
<dbReference type="RefSeq" id="WP_110105628.1">
    <property type="nucleotide sequence ID" value="NZ_JACBZZ010000001.1"/>
</dbReference>
<organism evidence="4 5">
    <name type="scientific">Arthrobacter psychrochitiniphilus</name>
    <dbReference type="NCBI Taxonomy" id="291045"/>
    <lineage>
        <taxon>Bacteria</taxon>
        <taxon>Bacillati</taxon>
        <taxon>Actinomycetota</taxon>
        <taxon>Actinomycetes</taxon>
        <taxon>Micrococcales</taxon>
        <taxon>Micrococcaceae</taxon>
        <taxon>Arthrobacter</taxon>
    </lineage>
</organism>
<dbReference type="Pfam" id="PF13460">
    <property type="entry name" value="NAD_binding_10"/>
    <property type="match status" value="1"/>
</dbReference>
<dbReference type="InterPro" id="IPR036291">
    <property type="entry name" value="NAD(P)-bd_dom_sf"/>
</dbReference>
<dbReference type="AlphaFoldDB" id="A0A2V3DU26"/>
<sequence>MVNLAVAGGTGLAGRAVVAEAIVAGHKVRSLSRHIPPADQQVAGADYVRADFRSGVGVAEALDGVEVLIETMDARSGAALKALPGMSVAVLDSAARAGIRRCVLLTIINARECAMNYYQVQAARALSYEKSEMPTTVVEATQFHNLVAGIFSAASRMGIIPAFRGVCFQAISTADVAAVLVAEAGRGGQEKVSVRAGGPDVQTMHEMAQIWKSVTGSKAVISQLPLPGSFGAFLRAGRNLIPDDVAGAVEFREWLAGHAAG</sequence>
<reference evidence="4 5" key="1">
    <citation type="submission" date="2018-05" db="EMBL/GenBank/DDBJ databases">
        <title>Genetic diversity of glacier-inhabiting Cryobacterium bacteria in China and description of Cryobacterium mengkeensis sp. nov. and Arthrobacter glacialis sp. nov.</title>
        <authorList>
            <person name="Liu Q."/>
            <person name="Xin Y.-H."/>
        </authorList>
    </citation>
    <scope>NUCLEOTIDE SEQUENCE [LARGE SCALE GENOMIC DNA]</scope>
    <source>
        <strain evidence="4 5">GP3</strain>
    </source>
</reference>
<proteinExistence type="predicted"/>
<keyword evidence="5" id="KW-1185">Reference proteome</keyword>
<feature type="domain" description="NAD(P)-binding" evidence="3">
    <location>
        <begin position="8"/>
        <end position="182"/>
    </location>
</feature>
<name>A0A2V3DU26_9MICC</name>
<comment type="caution">
    <text evidence="4">The sequence shown here is derived from an EMBL/GenBank/DDBJ whole genome shotgun (WGS) entry which is preliminary data.</text>
</comment>
<dbReference type="Proteomes" id="UP000246303">
    <property type="component" value="Unassembled WGS sequence"/>
</dbReference>
<dbReference type="InterPro" id="IPR016040">
    <property type="entry name" value="NAD(P)-bd_dom"/>
</dbReference>
<dbReference type="Gene3D" id="3.40.50.720">
    <property type="entry name" value="NAD(P)-binding Rossmann-like Domain"/>
    <property type="match status" value="1"/>
</dbReference>
<keyword evidence="1" id="KW-0602">Photosynthesis</keyword>
<evidence type="ECO:0000259" key="3">
    <source>
        <dbReference type="Pfam" id="PF13460"/>
    </source>
</evidence>
<accession>A0A2V3DU26</accession>
<dbReference type="PANTHER" id="PTHR47128">
    <property type="match status" value="1"/>
</dbReference>
<gene>
    <name evidence="4" type="ORF">CVS29_07140</name>
</gene>
<evidence type="ECO:0000256" key="1">
    <source>
        <dbReference type="ARBA" id="ARBA00022531"/>
    </source>
</evidence>
<evidence type="ECO:0000256" key="2">
    <source>
        <dbReference type="ARBA" id="ARBA00023276"/>
    </source>
</evidence>
<dbReference type="PANTHER" id="PTHR47128:SF2">
    <property type="entry name" value="PROTEIN HIGH CHLOROPHYLL FLUORESCENCE PHENOTYPE 244, CHLOROPLASTIC"/>
    <property type="match status" value="1"/>
</dbReference>
<protein>
    <recommendedName>
        <fullName evidence="3">NAD(P)-binding domain-containing protein</fullName>
    </recommendedName>
</protein>
<dbReference type="SUPFAM" id="SSF51735">
    <property type="entry name" value="NAD(P)-binding Rossmann-fold domains"/>
    <property type="match status" value="1"/>
</dbReference>
<dbReference type="InterPro" id="IPR044256">
    <property type="entry name" value="HCF244-like"/>
</dbReference>
<evidence type="ECO:0000313" key="5">
    <source>
        <dbReference type="Proteomes" id="UP000246303"/>
    </source>
</evidence>
<dbReference type="OrthoDB" id="9771302at2"/>